<feature type="active site" evidence="8">
    <location>
        <position position="260"/>
    </location>
</feature>
<dbReference type="PANTHER" id="PTHR12931:SF15">
    <property type="entry name" value="UBIQUITIN THIOESTERASE OTUBAIN-LIKE"/>
    <property type="match status" value="1"/>
</dbReference>
<dbReference type="AlphaFoldDB" id="A0ABD2WAJ6"/>
<dbReference type="PROSITE" id="PS50802">
    <property type="entry name" value="OTU"/>
    <property type="match status" value="1"/>
</dbReference>
<name>A0ABD2WAJ6_9HYME</name>
<feature type="site" description="Interacts with free ubiquitin" evidence="9">
    <location>
        <position position="230"/>
    </location>
</feature>
<dbReference type="InterPro" id="IPR016615">
    <property type="entry name" value="Otubain"/>
</dbReference>
<dbReference type="InterPro" id="IPR003323">
    <property type="entry name" value="OTU_dom"/>
</dbReference>
<dbReference type="InterPro" id="IPR042467">
    <property type="entry name" value="Peptidase_C65_otubain_sub2"/>
</dbReference>
<evidence type="ECO:0000256" key="8">
    <source>
        <dbReference type="PIRSR" id="PIRSR013503-1"/>
    </source>
</evidence>
<organism evidence="11 12">
    <name type="scientific">Trichogramma kaykai</name>
    <dbReference type="NCBI Taxonomy" id="54128"/>
    <lineage>
        <taxon>Eukaryota</taxon>
        <taxon>Metazoa</taxon>
        <taxon>Ecdysozoa</taxon>
        <taxon>Arthropoda</taxon>
        <taxon>Hexapoda</taxon>
        <taxon>Insecta</taxon>
        <taxon>Pterygota</taxon>
        <taxon>Neoptera</taxon>
        <taxon>Endopterygota</taxon>
        <taxon>Hymenoptera</taxon>
        <taxon>Apocrita</taxon>
        <taxon>Proctotrupomorpha</taxon>
        <taxon>Chalcidoidea</taxon>
        <taxon>Trichogrammatidae</taxon>
        <taxon>Trichogramma</taxon>
    </lineage>
</organism>
<gene>
    <name evidence="11" type="ORF">TKK_014926</name>
</gene>
<feature type="active site" description="Nucleophile" evidence="8">
    <location>
        <position position="84"/>
    </location>
</feature>
<reference evidence="11 12" key="1">
    <citation type="journal article" date="2024" name="bioRxiv">
        <title>A reference genome for Trichogramma kaykai: A tiny desert-dwelling parasitoid wasp with competing sex-ratio distorters.</title>
        <authorList>
            <person name="Culotta J."/>
            <person name="Lindsey A.R."/>
        </authorList>
    </citation>
    <scope>NUCLEOTIDE SEQUENCE [LARGE SCALE GENOMIC DNA]</scope>
    <source>
        <strain evidence="11 12">KSX58</strain>
    </source>
</reference>
<dbReference type="EMBL" id="JBJJXI010000121">
    <property type="protein sequence ID" value="KAL3390110.1"/>
    <property type="molecule type" value="Genomic_DNA"/>
</dbReference>
<evidence type="ECO:0000256" key="9">
    <source>
        <dbReference type="PIRSR" id="PIRSR013503-2"/>
    </source>
</evidence>
<sequence length="266" mass="30934">MGDQTAQSKQTENTVAEINQDELIMQQQRQIEKEIQDTTPLVGEKESLKALESEYTTDEIYLSKAKNLAQIYSFLRRTRPDGNCFFRAFTYAYLEKLLNNKEEYTKFRELARKSKDDLVELGFPQFTIEEFHDTLMEVIDKVGESGENGHAELHKLFNEQTYSDYIVVYLRLITSGQLQKEAEFYQNFIEGDRTVKEFCHQEVEPMYKESDHIHIIAMSTALNTGVRVRYMDRGAGTEVTAHDFPEGSIPSVHLLYRPGHYDILYP</sequence>
<keyword evidence="4 7" id="KW-0833">Ubl conjugation pathway</keyword>
<dbReference type="Gene3D" id="3.30.200.60">
    <property type="entry name" value="Peptidase C65 Otubain, subdomain 1"/>
    <property type="match status" value="1"/>
</dbReference>
<dbReference type="Gene3D" id="1.20.1300.20">
    <property type="entry name" value="Peptidase C65 Otubain, subdomain 2"/>
    <property type="match status" value="1"/>
</dbReference>
<dbReference type="Proteomes" id="UP001627154">
    <property type="component" value="Unassembled WGS sequence"/>
</dbReference>
<keyword evidence="12" id="KW-1185">Reference proteome</keyword>
<evidence type="ECO:0000256" key="3">
    <source>
        <dbReference type="ARBA" id="ARBA00022670"/>
    </source>
</evidence>
<evidence type="ECO:0000313" key="12">
    <source>
        <dbReference type="Proteomes" id="UP001627154"/>
    </source>
</evidence>
<comment type="similarity">
    <text evidence="2 7">Belongs to the peptidase C65 family.</text>
</comment>
<comment type="caution">
    <text evidence="11">The sequence shown here is derived from an EMBL/GenBank/DDBJ whole genome shotgun (WGS) entry which is preliminary data.</text>
</comment>
<dbReference type="InterPro" id="IPR042468">
    <property type="entry name" value="Peptidase_C65_otubain_sub1"/>
</dbReference>
<evidence type="ECO:0000256" key="6">
    <source>
        <dbReference type="ARBA" id="ARBA00022807"/>
    </source>
</evidence>
<dbReference type="PANTHER" id="PTHR12931">
    <property type="entry name" value="UBIQUITIN THIOLESTERASE PROTEIN OTUB"/>
    <property type="match status" value="1"/>
</dbReference>
<proteinExistence type="inferred from homology"/>
<evidence type="ECO:0000313" key="11">
    <source>
        <dbReference type="EMBL" id="KAL3390110.1"/>
    </source>
</evidence>
<dbReference type="FunFam" id="1.20.1300.20:FF:000001">
    <property type="entry name" value="Ubiquitin thioesterase OTUB1"/>
    <property type="match status" value="1"/>
</dbReference>
<keyword evidence="3 7" id="KW-0645">Protease</keyword>
<evidence type="ECO:0000259" key="10">
    <source>
        <dbReference type="PROSITE" id="PS50802"/>
    </source>
</evidence>
<keyword evidence="5 7" id="KW-0378">Hydrolase</keyword>
<feature type="domain" description="OTU" evidence="10">
    <location>
        <begin position="73"/>
        <end position="266"/>
    </location>
</feature>
<dbReference type="CDD" id="cd22763">
    <property type="entry name" value="OTUB1"/>
    <property type="match status" value="1"/>
</dbReference>
<feature type="site" description="Interacts with free ubiquitin" evidence="9">
    <location>
        <position position="232"/>
    </location>
</feature>
<dbReference type="PIRSF" id="PIRSF013503">
    <property type="entry name" value="Ubiquitin_thioesterase_Otubain"/>
    <property type="match status" value="1"/>
</dbReference>
<evidence type="ECO:0000256" key="7">
    <source>
        <dbReference type="PIRNR" id="PIRNR013503"/>
    </source>
</evidence>
<dbReference type="GO" id="GO:0043130">
    <property type="term" value="F:ubiquitin binding"/>
    <property type="evidence" value="ECO:0007669"/>
    <property type="project" value="UniProtKB-UniRule"/>
</dbReference>
<feature type="site" description="Interacts with free ubiquitin" evidence="9">
    <location>
        <position position="256"/>
    </location>
</feature>
<dbReference type="InterPro" id="IPR019400">
    <property type="entry name" value="Peptidase_C65_otubain"/>
</dbReference>
<comment type="catalytic activity">
    <reaction evidence="1 7">
        <text>Thiol-dependent hydrolysis of ester, thioester, amide, peptide and isopeptide bonds formed by the C-terminal Gly of ubiquitin (a 76-residue protein attached to proteins as an intracellular targeting signal).</text>
        <dbReference type="EC" id="3.4.19.12"/>
    </reaction>
</comment>
<evidence type="ECO:0000256" key="4">
    <source>
        <dbReference type="ARBA" id="ARBA00022786"/>
    </source>
</evidence>
<dbReference type="GO" id="GO:0006508">
    <property type="term" value="P:proteolysis"/>
    <property type="evidence" value="ECO:0007669"/>
    <property type="project" value="UniProtKB-KW"/>
</dbReference>
<dbReference type="SUPFAM" id="SSF54001">
    <property type="entry name" value="Cysteine proteinases"/>
    <property type="match status" value="1"/>
</dbReference>
<feature type="site" description="Interacts with free ubiquitin" evidence="9">
    <location>
        <position position="216"/>
    </location>
</feature>
<feature type="active site" evidence="8">
    <location>
        <position position="81"/>
    </location>
</feature>
<feature type="site" description="Interacts with free ubiquitin" evidence="9">
    <location>
        <position position="261"/>
    </location>
</feature>
<evidence type="ECO:0000256" key="5">
    <source>
        <dbReference type="ARBA" id="ARBA00022801"/>
    </source>
</evidence>
<protein>
    <recommendedName>
        <fullName evidence="7">Ubiquitin thioesterase</fullName>
        <ecNumber evidence="7">3.4.19.12</ecNumber>
    </recommendedName>
</protein>
<dbReference type="InterPro" id="IPR038765">
    <property type="entry name" value="Papain-like_cys_pep_sf"/>
</dbReference>
<keyword evidence="6 7" id="KW-0788">Thiol protease</keyword>
<accession>A0ABD2WAJ6</accession>
<evidence type="ECO:0000256" key="1">
    <source>
        <dbReference type="ARBA" id="ARBA00000707"/>
    </source>
</evidence>
<dbReference type="GO" id="GO:0004843">
    <property type="term" value="F:cysteine-type deubiquitinase activity"/>
    <property type="evidence" value="ECO:0007669"/>
    <property type="project" value="UniProtKB-UniRule"/>
</dbReference>
<dbReference type="Pfam" id="PF10275">
    <property type="entry name" value="Peptidase_C65"/>
    <property type="match status" value="1"/>
</dbReference>
<evidence type="ECO:0000256" key="2">
    <source>
        <dbReference type="ARBA" id="ARBA00006579"/>
    </source>
</evidence>
<dbReference type="EC" id="3.4.19.12" evidence="7"/>